<name>Q4RY44_TETNG</name>
<keyword evidence="4" id="KW-0276">Fatty acid metabolism</keyword>
<dbReference type="SUPFAM" id="SSF54631">
    <property type="entry name" value="CBS-domain pair"/>
    <property type="match status" value="2"/>
</dbReference>
<evidence type="ECO:0000313" key="8">
    <source>
        <dbReference type="EMBL" id="CAG06688.1"/>
    </source>
</evidence>
<dbReference type="EMBL" id="CAAE01014978">
    <property type="protein sequence ID" value="CAG06688.1"/>
    <property type="molecule type" value="Genomic_DNA"/>
</dbReference>
<keyword evidence="3 6" id="KW-0129">CBS domain</keyword>
<reference evidence="8" key="1">
    <citation type="journal article" date="2004" name="Nature">
        <title>Genome duplication in the teleost fish Tetraodon nigroviridis reveals the early vertebrate proto-karyotype.</title>
        <authorList>
            <person name="Jaillon O."/>
            <person name="Aury J.-M."/>
            <person name="Brunet F."/>
            <person name="Petit J.-L."/>
            <person name="Stange-Thomann N."/>
            <person name="Mauceli E."/>
            <person name="Bouneau L."/>
            <person name="Fischer C."/>
            <person name="Ozouf-Costaz C."/>
            <person name="Bernot A."/>
            <person name="Nicaud S."/>
            <person name="Jaffe D."/>
            <person name="Fisher S."/>
            <person name="Lutfalla G."/>
            <person name="Dossat C."/>
            <person name="Segurens B."/>
            <person name="Dasilva C."/>
            <person name="Salanoubat M."/>
            <person name="Levy M."/>
            <person name="Boudet N."/>
            <person name="Castellano S."/>
            <person name="Anthouard V."/>
            <person name="Jubin C."/>
            <person name="Castelli V."/>
            <person name="Katinka M."/>
            <person name="Vacherie B."/>
            <person name="Biemont C."/>
            <person name="Skalli Z."/>
            <person name="Cattolico L."/>
            <person name="Poulain J."/>
            <person name="De Berardinis V."/>
            <person name="Cruaud C."/>
            <person name="Duprat S."/>
            <person name="Brottier P."/>
            <person name="Coutanceau J.-P."/>
            <person name="Gouzy J."/>
            <person name="Parra G."/>
            <person name="Lardier G."/>
            <person name="Chapple C."/>
            <person name="McKernan K.J."/>
            <person name="McEwan P."/>
            <person name="Bosak S."/>
            <person name="Kellis M."/>
            <person name="Volff J.-N."/>
            <person name="Guigo R."/>
            <person name="Zody M.C."/>
            <person name="Mesirov J."/>
            <person name="Lindblad-Toh K."/>
            <person name="Birren B."/>
            <person name="Nusbaum C."/>
            <person name="Kahn D."/>
            <person name="Robinson-Rechavi M."/>
            <person name="Laudet V."/>
            <person name="Schachter V."/>
            <person name="Quetier F."/>
            <person name="Saurin W."/>
            <person name="Scarpelli C."/>
            <person name="Wincker P."/>
            <person name="Lander E.S."/>
            <person name="Weissenbach J."/>
            <person name="Roest Crollius H."/>
        </authorList>
    </citation>
    <scope>NUCLEOTIDE SEQUENCE [LARGE SCALE GENOMIC DNA]</scope>
</reference>
<organism evidence="8">
    <name type="scientific">Tetraodon nigroviridis</name>
    <name type="common">Spotted green pufferfish</name>
    <name type="synonym">Chelonodon nigroviridis</name>
    <dbReference type="NCBI Taxonomy" id="99883"/>
    <lineage>
        <taxon>Eukaryota</taxon>
        <taxon>Metazoa</taxon>
        <taxon>Chordata</taxon>
        <taxon>Craniata</taxon>
        <taxon>Vertebrata</taxon>
        <taxon>Euteleostomi</taxon>
        <taxon>Actinopterygii</taxon>
        <taxon>Neopterygii</taxon>
        <taxon>Teleostei</taxon>
        <taxon>Neoteleostei</taxon>
        <taxon>Acanthomorphata</taxon>
        <taxon>Eupercaria</taxon>
        <taxon>Tetraodontiformes</taxon>
        <taxon>Tetradontoidea</taxon>
        <taxon>Tetraodontidae</taxon>
        <taxon>Tetraodon</taxon>
    </lineage>
</organism>
<keyword evidence="4" id="KW-0444">Lipid biosynthesis</keyword>
<dbReference type="GO" id="GO:0019901">
    <property type="term" value="F:protein kinase binding"/>
    <property type="evidence" value="ECO:0007669"/>
    <property type="project" value="TreeGrafter"/>
</dbReference>
<accession>Q4RY44</accession>
<feature type="domain" description="CBS" evidence="7">
    <location>
        <begin position="276"/>
        <end position="329"/>
    </location>
</feature>
<evidence type="ECO:0000256" key="5">
    <source>
        <dbReference type="ARBA" id="ARBA00025878"/>
    </source>
</evidence>
<keyword evidence="2" id="KW-0677">Repeat</keyword>
<feature type="non-terminal residue" evidence="8">
    <location>
        <position position="1"/>
    </location>
</feature>
<dbReference type="GO" id="GO:0031588">
    <property type="term" value="C:nucleotide-activated protein kinase complex"/>
    <property type="evidence" value="ECO:0007669"/>
    <property type="project" value="TreeGrafter"/>
</dbReference>
<dbReference type="AlphaFoldDB" id="Q4RY44"/>
<dbReference type="PROSITE" id="PS51371">
    <property type="entry name" value="CBS"/>
    <property type="match status" value="3"/>
</dbReference>
<feature type="domain" description="CBS" evidence="7">
    <location>
        <begin position="128"/>
        <end position="187"/>
    </location>
</feature>
<keyword evidence="4" id="KW-0443">Lipid metabolism</keyword>
<comment type="similarity">
    <text evidence="1">Belongs to the 5'-AMP-activated protein kinase gamma subunit family.</text>
</comment>
<dbReference type="Gene3D" id="3.10.580.10">
    <property type="entry name" value="CBS-domain"/>
    <property type="match status" value="3"/>
</dbReference>
<gene>
    <name evidence="8" type="ORF">GSTENG00027156001</name>
</gene>
<dbReference type="Pfam" id="PF00571">
    <property type="entry name" value="CBS"/>
    <property type="match status" value="3"/>
</dbReference>
<dbReference type="SMART" id="SM00116">
    <property type="entry name" value="CBS"/>
    <property type="match status" value="3"/>
</dbReference>
<dbReference type="CDD" id="cd04618">
    <property type="entry name" value="CBS_euAMPK_gamma-like_repeat1"/>
    <property type="match status" value="1"/>
</dbReference>
<dbReference type="GO" id="GO:0005737">
    <property type="term" value="C:cytoplasm"/>
    <property type="evidence" value="ECO:0007669"/>
    <property type="project" value="TreeGrafter"/>
</dbReference>
<dbReference type="InterPro" id="IPR050511">
    <property type="entry name" value="AMPK_gamma/SDS23_families"/>
</dbReference>
<evidence type="ECO:0000256" key="3">
    <source>
        <dbReference type="ARBA" id="ARBA00023122"/>
    </source>
</evidence>
<comment type="subunit">
    <text evidence="5">AMPK is a heterotrimer of an alpha catalytic subunit (PRKAA1 or PRKAA2), a beta (PRKAB1 or PRKAB2) and a gamma non-catalytic subunits (PRKAG1, PRKAG2 or PRKAG3). Interacts with FNIP1 and FNIP2.</text>
</comment>
<dbReference type="OrthoDB" id="449052at2759"/>
<dbReference type="GO" id="GO:0005634">
    <property type="term" value="C:nucleus"/>
    <property type="evidence" value="ECO:0007669"/>
    <property type="project" value="TreeGrafter"/>
</dbReference>
<keyword evidence="4" id="KW-0275">Fatty acid biosynthesis</keyword>
<dbReference type="GO" id="GO:0019887">
    <property type="term" value="F:protein kinase regulator activity"/>
    <property type="evidence" value="ECO:0007669"/>
    <property type="project" value="TreeGrafter"/>
</dbReference>
<proteinExistence type="inferred from homology"/>
<dbReference type="PANTHER" id="PTHR13780">
    <property type="entry name" value="AMP-ACTIVATED PROTEIN KINASE, GAMMA REGULATORY SUBUNIT"/>
    <property type="match status" value="1"/>
</dbReference>
<reference evidence="8" key="2">
    <citation type="submission" date="2004-02" db="EMBL/GenBank/DDBJ databases">
        <authorList>
            <consortium name="Genoscope"/>
            <consortium name="Whitehead Institute Centre for Genome Research"/>
        </authorList>
    </citation>
    <scope>NUCLEOTIDE SEQUENCE</scope>
</reference>
<evidence type="ECO:0000256" key="6">
    <source>
        <dbReference type="PROSITE-ProRule" id="PRU00703"/>
    </source>
</evidence>
<evidence type="ECO:0000256" key="2">
    <source>
        <dbReference type="ARBA" id="ARBA00022737"/>
    </source>
</evidence>
<dbReference type="KEGG" id="tng:GSTEN00027156G001"/>
<evidence type="ECO:0000256" key="4">
    <source>
        <dbReference type="ARBA" id="ARBA00023160"/>
    </source>
</evidence>
<dbReference type="InterPro" id="IPR046342">
    <property type="entry name" value="CBS_dom_sf"/>
</dbReference>
<protein>
    <submittedName>
        <fullName evidence="8">Chromosome 3 SCAF14978, whole genome shotgun sequence</fullName>
    </submittedName>
</protein>
<feature type="domain" description="CBS" evidence="7">
    <location>
        <begin position="204"/>
        <end position="264"/>
    </location>
</feature>
<dbReference type="GO" id="GO:0006633">
    <property type="term" value="P:fatty acid biosynthetic process"/>
    <property type="evidence" value="ECO:0007669"/>
    <property type="project" value="UniProtKB-KW"/>
</dbReference>
<dbReference type="PANTHER" id="PTHR13780:SF41">
    <property type="entry name" value="5'-AMP-ACTIVATED PROTEIN KINASE SUBUNIT GAMMA-1 ISOFORM X1"/>
    <property type="match status" value="1"/>
</dbReference>
<evidence type="ECO:0000259" key="7">
    <source>
        <dbReference type="PROSITE" id="PS51371"/>
    </source>
</evidence>
<dbReference type="InterPro" id="IPR000644">
    <property type="entry name" value="CBS_dom"/>
</dbReference>
<dbReference type="GO" id="GO:0016208">
    <property type="term" value="F:AMP binding"/>
    <property type="evidence" value="ECO:0007669"/>
    <property type="project" value="TreeGrafter"/>
</dbReference>
<sequence length="329" mass="37154">EADASVYMNFMKSHCCYDAVPVSCKLVIFDTQLQVKKAFFALVANGLRAALLWDSKLQTFVGKKEHLSRSHSWFTVIIFIDNAGCPFLTGMLTITDFINILHCYYQSFPPKVQMYELESHKIETWRGDSFQNASSPLSCLSLFDAVYSLLKHKIHRLPVIDPESGNVLHILTHKRILRFLHIFGKQIPKPAFTGKPIQDLAIGTFSNVATVQETATLYDALSIFVERRVSALPVVDEQGKVVALYSRFDVINLAAQRTYNHLDMTMQEAVRRRTGFVEGVIKCYPEETLDTVIERIVEAEVHRLVLVDVADVVKGIISLSDLLQAMVLS</sequence>
<evidence type="ECO:0000256" key="1">
    <source>
        <dbReference type="ARBA" id="ARBA00006750"/>
    </source>
</evidence>
<feature type="non-terminal residue" evidence="8">
    <location>
        <position position="329"/>
    </location>
</feature>
<dbReference type="CDD" id="cd04641">
    <property type="entry name" value="CBS_euAMPK_gamma-like_repeat2"/>
    <property type="match status" value="1"/>
</dbReference>